<dbReference type="GeneID" id="28960911"/>
<reference evidence="1" key="1">
    <citation type="submission" date="2007-04" db="EMBL/GenBank/DDBJ databases">
        <authorList>
            <consortium name="The Broad Institute Genome Sequencing Platform"/>
            <person name="Birren B."/>
            <person name="Lander E."/>
            <person name="Galagan J."/>
            <person name="Nusbaum C."/>
            <person name="Devon K."/>
            <person name="Ma L.-J."/>
            <person name="Jaffe D."/>
            <person name="Butler J."/>
            <person name="Alvarez P."/>
            <person name="Gnerre S."/>
            <person name="Grabherr M."/>
            <person name="Kleber M."/>
            <person name="Mauceli E."/>
            <person name="Brockman W."/>
            <person name="MacCallum I.A."/>
            <person name="Young S."/>
            <person name="LaButti K."/>
            <person name="DeCaprio D."/>
            <person name="Crawford M."/>
            <person name="Koehrsen M."/>
            <person name="Engels R."/>
            <person name="Montgomery P."/>
            <person name="Pearson M."/>
            <person name="Howarth C."/>
            <person name="Larson L."/>
            <person name="White J."/>
            <person name="O'Leary S."/>
            <person name="Kodira C."/>
            <person name="Zeng Q."/>
            <person name="Yandava C."/>
            <person name="Alvarado L."/>
            <person name="Kistler C."/>
            <person name="Shim W.-B."/>
            <person name="Kang S."/>
            <person name="Woloshuk C."/>
        </authorList>
    </citation>
    <scope>NUCLEOTIDE SEQUENCE</scope>
    <source>
        <strain evidence="1">4287</strain>
    </source>
</reference>
<dbReference type="Proteomes" id="UP000009097">
    <property type="component" value="Unassembled WGS sequence"/>
</dbReference>
<name>A0A0J9VEH1_FUSO4</name>
<dbReference type="AlphaFoldDB" id="A0A0J9VEH1"/>
<evidence type="ECO:0000313" key="1">
    <source>
        <dbReference type="EMBL" id="KNB09443.1"/>
    </source>
</evidence>
<reference evidence="1" key="2">
    <citation type="journal article" date="2010" name="Nature">
        <title>Comparative genomics reveals mobile pathogenicity chromosomes in Fusarium.</title>
        <authorList>
            <person name="Ma L.J."/>
            <person name="van der Does H.C."/>
            <person name="Borkovich K.A."/>
            <person name="Coleman J.J."/>
            <person name="Daboussi M.J."/>
            <person name="Di Pietro A."/>
            <person name="Dufresne M."/>
            <person name="Freitag M."/>
            <person name="Grabherr M."/>
            <person name="Henrissat B."/>
            <person name="Houterman P.M."/>
            <person name="Kang S."/>
            <person name="Shim W.B."/>
            <person name="Woloshuk C."/>
            <person name="Xie X."/>
            <person name="Xu J.R."/>
            <person name="Antoniw J."/>
            <person name="Baker S.E."/>
            <person name="Bluhm B.H."/>
            <person name="Breakspear A."/>
            <person name="Brown D.W."/>
            <person name="Butchko R.A."/>
            <person name="Chapman S."/>
            <person name="Coulson R."/>
            <person name="Coutinho P.M."/>
            <person name="Danchin E.G."/>
            <person name="Diener A."/>
            <person name="Gale L.R."/>
            <person name="Gardiner D.M."/>
            <person name="Goff S."/>
            <person name="Hammond-Kosack K.E."/>
            <person name="Hilburn K."/>
            <person name="Hua-Van A."/>
            <person name="Jonkers W."/>
            <person name="Kazan K."/>
            <person name="Kodira C.D."/>
            <person name="Koehrsen M."/>
            <person name="Kumar L."/>
            <person name="Lee Y.H."/>
            <person name="Li L."/>
            <person name="Manners J.M."/>
            <person name="Miranda-Saavedra D."/>
            <person name="Mukherjee M."/>
            <person name="Park G."/>
            <person name="Park J."/>
            <person name="Park S.Y."/>
            <person name="Proctor R.H."/>
            <person name="Regev A."/>
            <person name="Ruiz-Roldan M.C."/>
            <person name="Sain D."/>
            <person name="Sakthikumar S."/>
            <person name="Sykes S."/>
            <person name="Schwartz D.C."/>
            <person name="Turgeon B.G."/>
            <person name="Wapinski I."/>
            <person name="Yoder O."/>
            <person name="Young S."/>
            <person name="Zeng Q."/>
            <person name="Zhou S."/>
            <person name="Galagan J."/>
            <person name="Cuomo C.A."/>
            <person name="Kistler H.C."/>
            <person name="Rep M."/>
        </authorList>
    </citation>
    <scope>NUCLEOTIDE SEQUENCE [LARGE SCALE GENOMIC DNA]</scope>
    <source>
        <strain evidence="1">4287</strain>
    </source>
</reference>
<dbReference type="RefSeq" id="XP_018247488.1">
    <property type="nucleotide sequence ID" value="XM_018400468.1"/>
</dbReference>
<protein>
    <submittedName>
        <fullName evidence="1">Uncharacterized protein</fullName>
    </submittedName>
</protein>
<dbReference type="VEuPathDB" id="FungiDB:FOXG_20205"/>
<dbReference type="KEGG" id="fox:FOXG_20205"/>
<gene>
    <name evidence="1" type="ORF">FOXG_20205</name>
</gene>
<proteinExistence type="predicted"/>
<dbReference type="EMBL" id="DS231707">
    <property type="protein sequence ID" value="KNB09443.1"/>
    <property type="molecule type" value="Genomic_DNA"/>
</dbReference>
<accession>A0A0J9VEH1</accession>
<organism evidence="1 2">
    <name type="scientific">Fusarium oxysporum f. sp. lycopersici (strain 4287 / CBS 123668 / FGSC 9935 / NRRL 34936)</name>
    <name type="common">Fusarium vascular wilt of tomato</name>
    <dbReference type="NCBI Taxonomy" id="426428"/>
    <lineage>
        <taxon>Eukaryota</taxon>
        <taxon>Fungi</taxon>
        <taxon>Dikarya</taxon>
        <taxon>Ascomycota</taxon>
        <taxon>Pezizomycotina</taxon>
        <taxon>Sordariomycetes</taxon>
        <taxon>Hypocreomycetidae</taxon>
        <taxon>Hypocreales</taxon>
        <taxon>Nectriaceae</taxon>
        <taxon>Fusarium</taxon>
        <taxon>Fusarium oxysporum species complex</taxon>
    </lineage>
</organism>
<evidence type="ECO:0000313" key="2">
    <source>
        <dbReference type="Proteomes" id="UP000009097"/>
    </source>
</evidence>
<sequence length="32" mass="3541">MEPSVRIQRGTTGNRIIETPGTVGQWLTLCLI</sequence>